<accession>A0AAD5T7X9</accession>
<dbReference type="AlphaFoldDB" id="A0AAD5T7X9"/>
<dbReference type="SMART" id="SM00443">
    <property type="entry name" value="G_patch"/>
    <property type="match status" value="1"/>
</dbReference>
<evidence type="ECO:0000313" key="3">
    <source>
        <dbReference type="Proteomes" id="UP001211907"/>
    </source>
</evidence>
<dbReference type="Proteomes" id="UP001211907">
    <property type="component" value="Unassembled WGS sequence"/>
</dbReference>
<dbReference type="PROSITE" id="PS50174">
    <property type="entry name" value="G_PATCH"/>
    <property type="match status" value="1"/>
</dbReference>
<dbReference type="GO" id="GO:0003676">
    <property type="term" value="F:nucleic acid binding"/>
    <property type="evidence" value="ECO:0007669"/>
    <property type="project" value="InterPro"/>
</dbReference>
<name>A0AAD5T7X9_9FUNG</name>
<dbReference type="EMBL" id="JADGJH010000302">
    <property type="protein sequence ID" value="KAJ3131311.1"/>
    <property type="molecule type" value="Genomic_DNA"/>
</dbReference>
<keyword evidence="3" id="KW-1185">Reference proteome</keyword>
<gene>
    <name evidence="2" type="ORF">HK100_006523</name>
</gene>
<sequence length="266" mass="29951">MEADWRRYTQLSGDTKVVRFRQEVSISSQNDVADAADNHGESSASIYRSILSNAQSEPHSESTESLALAKQFQQTEKTDRKQLTQSIETKILERHNKNTTSHGIFCETCNITVNNLTSHFTQTSHLLASLQQTEHATEKPIIYAFSELDLGYKMLQRQGWRHGDSIGVDPEAGKKLPVAPKIKRDTAGLGGGESAKKSIRNLRRVGDSFRKPIAEQIQALEEAKLTKRIRHREEGNIARQRSRKEIITDANRARKKGLAVLAYLNE</sequence>
<dbReference type="InterPro" id="IPR039146">
    <property type="entry name" value="GPANK1"/>
</dbReference>
<comment type="caution">
    <text evidence="2">The sequence shown here is derived from an EMBL/GenBank/DDBJ whole genome shotgun (WGS) entry which is preliminary data.</text>
</comment>
<dbReference type="Pfam" id="PF01585">
    <property type="entry name" value="G-patch"/>
    <property type="match status" value="1"/>
</dbReference>
<evidence type="ECO:0000259" key="1">
    <source>
        <dbReference type="PROSITE" id="PS50174"/>
    </source>
</evidence>
<feature type="domain" description="G-patch" evidence="1">
    <location>
        <begin position="147"/>
        <end position="194"/>
    </location>
</feature>
<organism evidence="2 3">
    <name type="scientific">Physocladia obscura</name>
    <dbReference type="NCBI Taxonomy" id="109957"/>
    <lineage>
        <taxon>Eukaryota</taxon>
        <taxon>Fungi</taxon>
        <taxon>Fungi incertae sedis</taxon>
        <taxon>Chytridiomycota</taxon>
        <taxon>Chytridiomycota incertae sedis</taxon>
        <taxon>Chytridiomycetes</taxon>
        <taxon>Chytridiales</taxon>
        <taxon>Chytriomycetaceae</taxon>
        <taxon>Physocladia</taxon>
    </lineage>
</organism>
<evidence type="ECO:0000313" key="2">
    <source>
        <dbReference type="EMBL" id="KAJ3131311.1"/>
    </source>
</evidence>
<dbReference type="PANTHER" id="PTHR20923:SF1">
    <property type="entry name" value="G PATCH DOMAIN AND ANKYRIN REPEAT-CONTAINING PROTEIN 1"/>
    <property type="match status" value="1"/>
</dbReference>
<protein>
    <recommendedName>
        <fullName evidence="1">G-patch domain-containing protein</fullName>
    </recommendedName>
</protein>
<dbReference type="PANTHER" id="PTHR20923">
    <property type="entry name" value="BAT4 PROTEIN-RELATED"/>
    <property type="match status" value="1"/>
</dbReference>
<reference evidence="2" key="1">
    <citation type="submission" date="2020-05" db="EMBL/GenBank/DDBJ databases">
        <title>Phylogenomic resolution of chytrid fungi.</title>
        <authorList>
            <person name="Stajich J.E."/>
            <person name="Amses K."/>
            <person name="Simmons R."/>
            <person name="Seto K."/>
            <person name="Myers J."/>
            <person name="Bonds A."/>
            <person name="Quandt C.A."/>
            <person name="Barry K."/>
            <person name="Liu P."/>
            <person name="Grigoriev I."/>
            <person name="Longcore J.E."/>
            <person name="James T.Y."/>
        </authorList>
    </citation>
    <scope>NUCLEOTIDE SEQUENCE</scope>
    <source>
        <strain evidence="2">JEL0513</strain>
    </source>
</reference>
<proteinExistence type="predicted"/>
<dbReference type="InterPro" id="IPR000467">
    <property type="entry name" value="G_patch_dom"/>
</dbReference>